<dbReference type="InterPro" id="IPR036259">
    <property type="entry name" value="MFS_trans_sf"/>
</dbReference>
<keyword evidence="1" id="KW-0472">Membrane</keyword>
<feature type="transmembrane region" description="Helical" evidence="1">
    <location>
        <begin position="12"/>
        <end position="36"/>
    </location>
</feature>
<organism evidence="2 3">
    <name type="scientific">Seiridium unicorne</name>
    <dbReference type="NCBI Taxonomy" id="138068"/>
    <lineage>
        <taxon>Eukaryota</taxon>
        <taxon>Fungi</taxon>
        <taxon>Dikarya</taxon>
        <taxon>Ascomycota</taxon>
        <taxon>Pezizomycotina</taxon>
        <taxon>Sordariomycetes</taxon>
        <taxon>Xylariomycetidae</taxon>
        <taxon>Amphisphaeriales</taxon>
        <taxon>Sporocadaceae</taxon>
        <taxon>Seiridium</taxon>
    </lineage>
</organism>
<evidence type="ECO:0000313" key="2">
    <source>
        <dbReference type="EMBL" id="KAK9421829.1"/>
    </source>
</evidence>
<dbReference type="Proteomes" id="UP001408356">
    <property type="component" value="Unassembled WGS sequence"/>
</dbReference>
<name>A0ABR2V5I8_9PEZI</name>
<evidence type="ECO:0000313" key="3">
    <source>
        <dbReference type="Proteomes" id="UP001408356"/>
    </source>
</evidence>
<comment type="caution">
    <text evidence="2">The sequence shown here is derived from an EMBL/GenBank/DDBJ whole genome shotgun (WGS) entry which is preliminary data.</text>
</comment>
<dbReference type="EMBL" id="JARVKF010000157">
    <property type="protein sequence ID" value="KAK9421829.1"/>
    <property type="molecule type" value="Genomic_DNA"/>
</dbReference>
<keyword evidence="1" id="KW-0812">Transmembrane</keyword>
<evidence type="ECO:0000256" key="1">
    <source>
        <dbReference type="SAM" id="Phobius"/>
    </source>
</evidence>
<reference evidence="2 3" key="1">
    <citation type="journal article" date="2024" name="J. Plant Pathol.">
        <title>Sequence and assembly of the genome of Seiridium unicorne, isolate CBS 538.82, causal agent of cypress canker disease.</title>
        <authorList>
            <person name="Scali E."/>
            <person name="Rocca G.D."/>
            <person name="Danti R."/>
            <person name="Garbelotto M."/>
            <person name="Barberini S."/>
            <person name="Baroncelli R."/>
            <person name="Emiliani G."/>
        </authorList>
    </citation>
    <scope>NUCLEOTIDE SEQUENCE [LARGE SCALE GENOMIC DNA]</scope>
    <source>
        <strain evidence="2 3">BM-138-508</strain>
    </source>
</reference>
<dbReference type="SUPFAM" id="SSF103473">
    <property type="entry name" value="MFS general substrate transporter"/>
    <property type="match status" value="1"/>
</dbReference>
<accession>A0ABR2V5I8</accession>
<feature type="transmembrane region" description="Helical" evidence="1">
    <location>
        <begin position="42"/>
        <end position="67"/>
    </location>
</feature>
<sequence>MGRILPNALSDQIGVLNTLAPLTILYGVRMLCLLGVHNAAGMIVEAAVTGFFNGVVVALPPVCFRVLTENKSMIGTRIGQGFAIGGLGLLTGGPSAGAVLGTVEPLNWAGL</sequence>
<keyword evidence="1" id="KW-1133">Transmembrane helix</keyword>
<gene>
    <name evidence="2" type="ORF">SUNI508_05430</name>
</gene>
<keyword evidence="3" id="KW-1185">Reference proteome</keyword>
<protein>
    <submittedName>
        <fullName evidence="2">Major facilitator superfamily domain-containing protein</fullName>
    </submittedName>
</protein>
<proteinExistence type="predicted"/>